<keyword evidence="4" id="KW-1185">Reference proteome</keyword>
<dbReference type="InterPro" id="IPR010298">
    <property type="entry name" value="YacP-like"/>
</dbReference>
<gene>
    <name evidence="3" type="ORF">DEF24_09200</name>
</gene>
<reference evidence="3 4" key="1">
    <citation type="submission" date="2018-04" db="EMBL/GenBank/DDBJ databases">
        <title>Novel actinobacteria from marine sediment.</title>
        <authorList>
            <person name="Ng Z.Y."/>
            <person name="Tan G.Y.A."/>
        </authorList>
    </citation>
    <scope>NUCLEOTIDE SEQUENCE [LARGE SCALE GENOMIC DNA]</scope>
    <source>
        <strain evidence="3 4">TPS81</strain>
    </source>
</reference>
<proteinExistence type="predicted"/>
<name>A0A368T703_9ACTN</name>
<accession>A0A368T703</accession>
<evidence type="ECO:0000256" key="1">
    <source>
        <dbReference type="SAM" id="Coils"/>
    </source>
</evidence>
<dbReference type="Proteomes" id="UP000253318">
    <property type="component" value="Unassembled WGS sequence"/>
</dbReference>
<comment type="caution">
    <text evidence="3">The sequence shown here is derived from an EMBL/GenBank/DDBJ whole genome shotgun (WGS) entry which is preliminary data.</text>
</comment>
<evidence type="ECO:0000256" key="2">
    <source>
        <dbReference type="SAM" id="MobiDB-lite"/>
    </source>
</evidence>
<keyword evidence="1" id="KW-0175">Coiled coil</keyword>
<evidence type="ECO:0000313" key="4">
    <source>
        <dbReference type="Proteomes" id="UP000253318"/>
    </source>
</evidence>
<dbReference type="OrthoDB" id="5145920at2"/>
<dbReference type="AlphaFoldDB" id="A0A368T703"/>
<protein>
    <submittedName>
        <fullName evidence="3">RNA-binding protein</fullName>
    </submittedName>
</protein>
<dbReference type="PANTHER" id="PTHR34547:SF1">
    <property type="entry name" value="YACP-LIKE NYN DOMAIN PROTEIN"/>
    <property type="match status" value="1"/>
</dbReference>
<feature type="coiled-coil region" evidence="1">
    <location>
        <begin position="168"/>
        <end position="280"/>
    </location>
</feature>
<dbReference type="PANTHER" id="PTHR34547">
    <property type="entry name" value="YACP-LIKE NYN DOMAIN PROTEIN"/>
    <property type="match status" value="1"/>
</dbReference>
<sequence length="479" mass="50914">MVAETSGSDGALPRPQGAAAGPAAEAGEARAGAEAAASARGGEEGAETLARPLPEPVRERIIEYGSDVLGGLPIAELPSALRRVARFEPRRRARLAGPQIAAQLETDAAFRGQVGERVRRVWPELAAGLGNGVVPPAADPVTVAAAAYLLRPAGWPGIVERVHGELAERESAKEADEAAEALADLRRQLDAAKAEHREETLRLRSELREQRGTIADLRRRVHAERQRAKDATDRAEQAIAEAADRSDTAANQVGAVEAENRRLRNRLAAAEAQVENARRAARSGRSAEEARLRVLIDVLMDAAHGLRRELALPTSIDSPADLVADSRREHGPGLPARGLPDDDPGLVDQLLTLPRVHLLVDGYNVTKTGYGTLPLADQRSRLLASLEGLATRTKAEITCVFDGAEVDAPPALSATRRVRLLFSDPGETADELIIGLVRAEPPGRPLAVVTSDKEIVAAVGRAGARTVSSAMLLRRLETG</sequence>
<dbReference type="Pfam" id="PF05991">
    <property type="entry name" value="NYN_YacP"/>
    <property type="match status" value="1"/>
</dbReference>
<evidence type="ECO:0000313" key="3">
    <source>
        <dbReference type="EMBL" id="RCV59640.1"/>
    </source>
</evidence>
<dbReference type="RefSeq" id="WP_114398223.1">
    <property type="nucleotide sequence ID" value="NZ_QEIM01000063.1"/>
</dbReference>
<feature type="compositionally biased region" description="Low complexity" evidence="2">
    <location>
        <begin position="10"/>
        <end position="40"/>
    </location>
</feature>
<organism evidence="3 4">
    <name type="scientific">Marinitenerispora sediminis</name>
    <dbReference type="NCBI Taxonomy" id="1931232"/>
    <lineage>
        <taxon>Bacteria</taxon>
        <taxon>Bacillati</taxon>
        <taxon>Actinomycetota</taxon>
        <taxon>Actinomycetes</taxon>
        <taxon>Streptosporangiales</taxon>
        <taxon>Nocardiopsidaceae</taxon>
        <taxon>Marinitenerispora</taxon>
    </lineage>
</organism>
<feature type="region of interest" description="Disordered" evidence="2">
    <location>
        <begin position="1"/>
        <end position="52"/>
    </location>
</feature>
<dbReference type="EMBL" id="QEIN01000057">
    <property type="protein sequence ID" value="RCV59640.1"/>
    <property type="molecule type" value="Genomic_DNA"/>
</dbReference>